<dbReference type="Proteomes" id="UP000055136">
    <property type="component" value="Chromosome"/>
</dbReference>
<protein>
    <recommendedName>
        <fullName evidence="4">DUF4142 domain-containing protein</fullName>
    </recommendedName>
</protein>
<feature type="signal peptide" evidence="1">
    <location>
        <begin position="1"/>
        <end position="23"/>
    </location>
</feature>
<evidence type="ECO:0000256" key="1">
    <source>
        <dbReference type="SAM" id="SignalP"/>
    </source>
</evidence>
<accession>A0A0S2TA16</accession>
<feature type="chain" id="PRO_5006604879" description="DUF4142 domain-containing protein" evidence="1">
    <location>
        <begin position="24"/>
        <end position="206"/>
    </location>
</feature>
<keyword evidence="1" id="KW-0732">Signal</keyword>
<sequence>MKRLRKGVVLLLLSMLLSGNVLAATTGLEQQAGFTKLLEDFREYKVIYETRLGRGANTAAMGLDNKATPEQLQQMEDGAMELAAKGNYKAAGEVLVKAKEIMMTALVGMLEQHAARQSGSFATEAEQYQYELARYRNFEELVPLAKERMRPTKESVQLVNGLVEKGKKFRMDADQGADQGDYARAVLDMQSATRQIRRALIVSGIR</sequence>
<dbReference type="AlphaFoldDB" id="A0A0S2TA16"/>
<dbReference type="EMBL" id="CP013099">
    <property type="protein sequence ID" value="ALP52008.1"/>
    <property type="molecule type" value="Genomic_DNA"/>
</dbReference>
<name>A0A0S2TA16_9GAMM</name>
<reference evidence="2" key="1">
    <citation type="submission" date="2015-10" db="EMBL/GenBank/DDBJ databases">
        <title>Description of Candidatus Tenderia electrophaga gen. nov, sp. nov., an Uncultivated Electroautotroph from a Biocathode Enrichment.</title>
        <authorList>
            <person name="Eddie B.J."/>
            <person name="Malanoski A.P."/>
            <person name="Wang Z."/>
            <person name="Hall R.J."/>
            <person name="Oh S.D."/>
            <person name="Heiner C."/>
            <person name="Lin B."/>
            <person name="Strycharz-Glaven S.M."/>
        </authorList>
    </citation>
    <scope>NUCLEOTIDE SEQUENCE [LARGE SCALE GENOMIC DNA]</scope>
    <source>
        <strain evidence="2">NRL1</strain>
    </source>
</reference>
<evidence type="ECO:0008006" key="4">
    <source>
        <dbReference type="Google" id="ProtNLM"/>
    </source>
</evidence>
<gene>
    <name evidence="2" type="ORF">Tel_02000</name>
</gene>
<keyword evidence="3" id="KW-1185">Reference proteome</keyword>
<evidence type="ECO:0000313" key="3">
    <source>
        <dbReference type="Proteomes" id="UP000055136"/>
    </source>
</evidence>
<dbReference type="KEGG" id="tee:Tel_02000"/>
<organism evidence="2 3">
    <name type="scientific">Candidatus Tenderia electrophaga</name>
    <dbReference type="NCBI Taxonomy" id="1748243"/>
    <lineage>
        <taxon>Bacteria</taxon>
        <taxon>Pseudomonadati</taxon>
        <taxon>Pseudomonadota</taxon>
        <taxon>Gammaproteobacteria</taxon>
        <taxon>Candidatus Tenderiales</taxon>
        <taxon>Candidatus Tenderiaceae</taxon>
        <taxon>Candidatus Tenderia</taxon>
    </lineage>
</organism>
<proteinExistence type="predicted"/>
<evidence type="ECO:0000313" key="2">
    <source>
        <dbReference type="EMBL" id="ALP52008.1"/>
    </source>
</evidence>